<dbReference type="PROSITE" id="PS50887">
    <property type="entry name" value="GGDEF"/>
    <property type="match status" value="1"/>
</dbReference>
<feature type="compositionally biased region" description="Polar residues" evidence="1">
    <location>
        <begin position="1"/>
        <end position="10"/>
    </location>
</feature>
<accession>A0ABX1JDS7</accession>
<dbReference type="InterPro" id="IPR050706">
    <property type="entry name" value="Cyclic-di-GMP_PDE-like"/>
</dbReference>
<evidence type="ECO:0000259" key="3">
    <source>
        <dbReference type="PROSITE" id="PS50883"/>
    </source>
</evidence>
<dbReference type="Pfam" id="PF00563">
    <property type="entry name" value="EAL"/>
    <property type="match status" value="1"/>
</dbReference>
<evidence type="ECO:0000313" key="6">
    <source>
        <dbReference type="Proteomes" id="UP000715441"/>
    </source>
</evidence>
<evidence type="ECO:0000313" key="5">
    <source>
        <dbReference type="EMBL" id="NKQ56407.1"/>
    </source>
</evidence>
<dbReference type="Gene3D" id="3.20.20.450">
    <property type="entry name" value="EAL domain"/>
    <property type="match status" value="1"/>
</dbReference>
<feature type="transmembrane region" description="Helical" evidence="2">
    <location>
        <begin position="230"/>
        <end position="248"/>
    </location>
</feature>
<dbReference type="InterPro" id="IPR029787">
    <property type="entry name" value="Nucleotide_cyclase"/>
</dbReference>
<feature type="transmembrane region" description="Helical" evidence="2">
    <location>
        <begin position="133"/>
        <end position="154"/>
    </location>
</feature>
<name>A0ABX1JDS7_9PSEU</name>
<dbReference type="InterPro" id="IPR000160">
    <property type="entry name" value="GGDEF_dom"/>
</dbReference>
<evidence type="ECO:0000256" key="2">
    <source>
        <dbReference type="SAM" id="Phobius"/>
    </source>
</evidence>
<dbReference type="SMART" id="SM00267">
    <property type="entry name" value="GGDEF"/>
    <property type="match status" value="1"/>
</dbReference>
<reference evidence="5 6" key="1">
    <citation type="submission" date="2020-04" db="EMBL/GenBank/DDBJ databases">
        <title>Novel species.</title>
        <authorList>
            <person name="Teo W.F.A."/>
            <person name="Lipun K."/>
            <person name="Srisuk N."/>
            <person name="Duangmal K."/>
        </authorList>
    </citation>
    <scope>NUCLEOTIDE SEQUENCE [LARGE SCALE GENOMIC DNA]</scope>
    <source>
        <strain evidence="5 6">K13G38</strain>
    </source>
</reference>
<evidence type="ECO:0000256" key="1">
    <source>
        <dbReference type="SAM" id="MobiDB-lite"/>
    </source>
</evidence>
<dbReference type="NCBIfam" id="TIGR00254">
    <property type="entry name" value="GGDEF"/>
    <property type="match status" value="1"/>
</dbReference>
<feature type="transmembrane region" description="Helical" evidence="2">
    <location>
        <begin position="166"/>
        <end position="190"/>
    </location>
</feature>
<dbReference type="RefSeq" id="WP_168519438.1">
    <property type="nucleotide sequence ID" value="NZ_JAAXLS010000022.1"/>
</dbReference>
<feature type="transmembrane region" description="Helical" evidence="2">
    <location>
        <begin position="101"/>
        <end position="126"/>
    </location>
</feature>
<dbReference type="PANTHER" id="PTHR33121:SF71">
    <property type="entry name" value="OXYGEN SENSOR PROTEIN DOSP"/>
    <property type="match status" value="1"/>
</dbReference>
<dbReference type="SUPFAM" id="SSF141868">
    <property type="entry name" value="EAL domain-like"/>
    <property type="match status" value="1"/>
</dbReference>
<dbReference type="SUPFAM" id="SSF55073">
    <property type="entry name" value="Nucleotide cyclase"/>
    <property type="match status" value="1"/>
</dbReference>
<dbReference type="EMBL" id="JAAXLS010000022">
    <property type="protein sequence ID" value="NKQ56407.1"/>
    <property type="molecule type" value="Genomic_DNA"/>
</dbReference>
<dbReference type="InterPro" id="IPR043128">
    <property type="entry name" value="Rev_trsase/Diguanyl_cyclase"/>
</dbReference>
<dbReference type="Gene3D" id="3.30.450.40">
    <property type="match status" value="1"/>
</dbReference>
<keyword evidence="2" id="KW-1133">Transmembrane helix</keyword>
<dbReference type="CDD" id="cd01949">
    <property type="entry name" value="GGDEF"/>
    <property type="match status" value="1"/>
</dbReference>
<dbReference type="InterPro" id="IPR035919">
    <property type="entry name" value="EAL_sf"/>
</dbReference>
<dbReference type="SMART" id="SM00052">
    <property type="entry name" value="EAL"/>
    <property type="match status" value="1"/>
</dbReference>
<gene>
    <name evidence="5" type="ORF">HFP15_26375</name>
</gene>
<keyword evidence="2" id="KW-0812">Transmembrane</keyword>
<dbReference type="PANTHER" id="PTHR33121">
    <property type="entry name" value="CYCLIC DI-GMP PHOSPHODIESTERASE PDEF"/>
    <property type="match status" value="1"/>
</dbReference>
<dbReference type="Pfam" id="PF00990">
    <property type="entry name" value="GGDEF"/>
    <property type="match status" value="1"/>
</dbReference>
<dbReference type="SUPFAM" id="SSF55781">
    <property type="entry name" value="GAF domain-like"/>
    <property type="match status" value="1"/>
</dbReference>
<feature type="domain" description="EAL" evidence="3">
    <location>
        <begin position="603"/>
        <end position="856"/>
    </location>
</feature>
<dbReference type="SMART" id="SM00065">
    <property type="entry name" value="GAF"/>
    <property type="match status" value="1"/>
</dbReference>
<organism evidence="5 6">
    <name type="scientific">Amycolatopsis acididurans</name>
    <dbReference type="NCBI Taxonomy" id="2724524"/>
    <lineage>
        <taxon>Bacteria</taxon>
        <taxon>Bacillati</taxon>
        <taxon>Actinomycetota</taxon>
        <taxon>Actinomycetes</taxon>
        <taxon>Pseudonocardiales</taxon>
        <taxon>Pseudonocardiaceae</taxon>
        <taxon>Amycolatopsis</taxon>
    </lineage>
</organism>
<dbReference type="InterPro" id="IPR029016">
    <property type="entry name" value="GAF-like_dom_sf"/>
</dbReference>
<comment type="caution">
    <text evidence="5">The sequence shown here is derived from an EMBL/GenBank/DDBJ whole genome shotgun (WGS) entry which is preliminary data.</text>
</comment>
<evidence type="ECO:0000259" key="4">
    <source>
        <dbReference type="PROSITE" id="PS50887"/>
    </source>
</evidence>
<dbReference type="Proteomes" id="UP000715441">
    <property type="component" value="Unassembled WGS sequence"/>
</dbReference>
<dbReference type="InterPro" id="IPR003018">
    <property type="entry name" value="GAF"/>
</dbReference>
<feature type="domain" description="GGDEF" evidence="4">
    <location>
        <begin position="460"/>
        <end position="594"/>
    </location>
</feature>
<feature type="transmembrane region" description="Helical" evidence="2">
    <location>
        <begin position="202"/>
        <end position="224"/>
    </location>
</feature>
<sequence length="872" mass="94498">MPGTSGTSSDPVPAAADIHRPSGEARGDERRFRIYTLTVLTCGLLAAAAVSLWLPFNGGTDLWWIGPVLALSFLLAEQLGINVDVRSGISWTISFTEIPLVIGFFVAPFEVVLAAHLVAGISTLLVRRVSGRVLYNAGAFLLEITSAFAVAGLVERLMGSTEMTWPAALAGTLTAPLASTLLALAAVRVLRRRMRIGTALRLTGRILVVGFVNASVGLSGYLVIDGTSHAWPLVLAVFLGLSALYWAYSDLLREQRDMEALSDVSLMVARSGQQAAARPASRADDLAAGVNVSEWATIAERIKDQLAAGRVVLRLRLEPTAAMRTVMAGEPLPGHEVPGDDALMRLPGSHVRHFRINESNPDIASALLDRGAQEVLVVPLRSANQLLGVVEAHDRLSRWRGFGKYDVQLLGTMASHLATALDNRRLLATLRHDAYHDPLTGLLNRPGFRQVAREPLRDRTDAAVLRVDLDVFSTVSDALGYVWADRMVIAAGRRIREALGPDVPLARLEGASFAALLVGCQGARVQEAAERLRAQLSEPYPVDRITVEANAMVGYASPVAEDSDEDMDVDALLQRADVAVRATRGGEEVRGYVPSMGQMFLRRFQMVTQFRQALEEGQVSVHYQPKVSLPSKQVVGVEALVRWVHPEFGKLDPDEFVPAVEAAGLIGVLTGFVLDQSLARARKWMDEGLRVSVAVNLSVRNLADEDFPAKVRQALDRFEVPPELLTFELTESGVMADPQKALPILRELHALGIVLAVDDFGTGYSSLAYLRQLPVDEVKIDKSFVLGMGTDLGDLAVVRSIVELGHSLGLTVVAEGVEEDIARDQLEAMGCDVAQGYLISRPLAEDRLEAWLQARTARSAGRHTETVLTLLT</sequence>
<proteinExistence type="predicted"/>
<dbReference type="InterPro" id="IPR001633">
    <property type="entry name" value="EAL_dom"/>
</dbReference>
<feature type="region of interest" description="Disordered" evidence="1">
    <location>
        <begin position="1"/>
        <end position="22"/>
    </location>
</feature>
<dbReference type="CDD" id="cd01948">
    <property type="entry name" value="EAL"/>
    <property type="match status" value="1"/>
</dbReference>
<dbReference type="Pfam" id="PF01590">
    <property type="entry name" value="GAF"/>
    <property type="match status" value="1"/>
</dbReference>
<dbReference type="Gene3D" id="3.30.70.270">
    <property type="match status" value="1"/>
</dbReference>
<dbReference type="PROSITE" id="PS50883">
    <property type="entry name" value="EAL"/>
    <property type="match status" value="1"/>
</dbReference>
<keyword evidence="2" id="KW-0472">Membrane</keyword>
<keyword evidence="6" id="KW-1185">Reference proteome</keyword>
<feature type="transmembrane region" description="Helical" evidence="2">
    <location>
        <begin position="34"/>
        <end position="55"/>
    </location>
</feature>
<protein>
    <submittedName>
        <fullName evidence="5">Bifunctional diguanylate cyclase/phosphodiesterase</fullName>
    </submittedName>
</protein>